<sequence>KAVNTRYERYFKCTNSIFSEELPGENQEQYATGAARSGDNVYNSVLTFGPRRRKTLTNSDWSYMINLRYGLLKEPNSKGNCPLCKARNPRLGHHCVCKANSSAKMKRHAHIQKATAKVFDYSGMVSVYEDVTYSHINTNGRRTHIPDFRVEDPMGTRTGAIVDIVVTDLWRTGEPTMTGENSFVYGADAQKWAARKRREYAGVDKSLPLIALAIETSGLIDTEAYSEMKRRLTPRLVKRWKFEVGLALIKWCNIAFSCAHSTHFQALRRLNPELTDLIDYDNTGVCYFLLLLPVGVVLCLTLELIINLVVIDVFDTIPFVSMHVTSI</sequence>
<evidence type="ECO:0000313" key="3">
    <source>
        <dbReference type="Proteomes" id="UP001057375"/>
    </source>
</evidence>
<protein>
    <submittedName>
        <fullName evidence="2">Uncharacterized protein</fullName>
    </submittedName>
</protein>
<organism evidence="2 3">
    <name type="scientific">Aduncisulcus paluster</name>
    <dbReference type="NCBI Taxonomy" id="2918883"/>
    <lineage>
        <taxon>Eukaryota</taxon>
        <taxon>Metamonada</taxon>
        <taxon>Carpediemonas-like organisms</taxon>
        <taxon>Aduncisulcus</taxon>
    </lineage>
</organism>
<keyword evidence="1" id="KW-0812">Transmembrane</keyword>
<keyword evidence="3" id="KW-1185">Reference proteome</keyword>
<dbReference type="Proteomes" id="UP001057375">
    <property type="component" value="Unassembled WGS sequence"/>
</dbReference>
<accession>A0ABQ5KHF7</accession>
<proteinExistence type="predicted"/>
<feature type="non-terminal residue" evidence="2">
    <location>
        <position position="1"/>
    </location>
</feature>
<name>A0ABQ5KHF7_9EUKA</name>
<evidence type="ECO:0000313" key="2">
    <source>
        <dbReference type="EMBL" id="GKT31937.1"/>
    </source>
</evidence>
<keyword evidence="1" id="KW-0472">Membrane</keyword>
<dbReference type="EMBL" id="BQXS01009782">
    <property type="protein sequence ID" value="GKT31937.1"/>
    <property type="molecule type" value="Genomic_DNA"/>
</dbReference>
<gene>
    <name evidence="2" type="ORF">ADUPG1_006248</name>
</gene>
<comment type="caution">
    <text evidence="2">The sequence shown here is derived from an EMBL/GenBank/DDBJ whole genome shotgun (WGS) entry which is preliminary data.</text>
</comment>
<keyword evidence="1" id="KW-1133">Transmembrane helix</keyword>
<feature type="transmembrane region" description="Helical" evidence="1">
    <location>
        <begin position="287"/>
        <end position="314"/>
    </location>
</feature>
<evidence type="ECO:0000256" key="1">
    <source>
        <dbReference type="SAM" id="Phobius"/>
    </source>
</evidence>
<reference evidence="2" key="1">
    <citation type="submission" date="2022-03" db="EMBL/GenBank/DDBJ databases">
        <title>Draft genome sequence of Aduncisulcus paluster, a free-living microaerophilic Fornicata.</title>
        <authorList>
            <person name="Yuyama I."/>
            <person name="Kume K."/>
            <person name="Tamura T."/>
            <person name="Inagaki Y."/>
            <person name="Hashimoto T."/>
        </authorList>
    </citation>
    <scope>NUCLEOTIDE SEQUENCE</scope>
    <source>
        <strain evidence="2">NY0171</strain>
    </source>
</reference>